<proteinExistence type="predicted"/>
<comment type="caution">
    <text evidence="2">The sequence shown here is derived from an EMBL/GenBank/DDBJ whole genome shotgun (WGS) entry which is preliminary data.</text>
</comment>
<dbReference type="AlphaFoldDB" id="A0AAD5MZ87"/>
<accession>A0AAD5MZ87</accession>
<organism evidence="2 3">
    <name type="scientific">Parelaphostrongylus tenuis</name>
    <name type="common">Meningeal worm</name>
    <dbReference type="NCBI Taxonomy" id="148309"/>
    <lineage>
        <taxon>Eukaryota</taxon>
        <taxon>Metazoa</taxon>
        <taxon>Ecdysozoa</taxon>
        <taxon>Nematoda</taxon>
        <taxon>Chromadorea</taxon>
        <taxon>Rhabditida</taxon>
        <taxon>Rhabditina</taxon>
        <taxon>Rhabditomorpha</taxon>
        <taxon>Strongyloidea</taxon>
        <taxon>Metastrongylidae</taxon>
        <taxon>Parelaphostrongylus</taxon>
    </lineage>
</organism>
<feature type="region of interest" description="Disordered" evidence="1">
    <location>
        <begin position="1"/>
        <end position="41"/>
    </location>
</feature>
<dbReference type="Proteomes" id="UP001196413">
    <property type="component" value="Unassembled WGS sequence"/>
</dbReference>
<keyword evidence="3" id="KW-1185">Reference proteome</keyword>
<evidence type="ECO:0000313" key="2">
    <source>
        <dbReference type="EMBL" id="KAJ1365013.1"/>
    </source>
</evidence>
<name>A0AAD5MZ87_PARTN</name>
<sequence length="83" mass="9216">MSLLFLSSTRDQTTASFAQRSVFSRKGEKSAKPKQQSPATAIRNVFKSLAGSWKDTVVDNINEEQKAARGDDNITRLNAQQSR</sequence>
<gene>
    <name evidence="2" type="ORF">KIN20_025219</name>
</gene>
<feature type="compositionally biased region" description="Polar residues" evidence="1">
    <location>
        <begin position="1"/>
        <end position="22"/>
    </location>
</feature>
<evidence type="ECO:0000256" key="1">
    <source>
        <dbReference type="SAM" id="MobiDB-lite"/>
    </source>
</evidence>
<dbReference type="EMBL" id="JAHQIW010005129">
    <property type="protein sequence ID" value="KAJ1365013.1"/>
    <property type="molecule type" value="Genomic_DNA"/>
</dbReference>
<protein>
    <submittedName>
        <fullName evidence="2">Uncharacterized protein</fullName>
    </submittedName>
</protein>
<evidence type="ECO:0000313" key="3">
    <source>
        <dbReference type="Proteomes" id="UP001196413"/>
    </source>
</evidence>
<reference evidence="2" key="1">
    <citation type="submission" date="2021-06" db="EMBL/GenBank/DDBJ databases">
        <title>Parelaphostrongylus tenuis whole genome reference sequence.</title>
        <authorList>
            <person name="Garwood T.J."/>
            <person name="Larsen P.A."/>
            <person name="Fountain-Jones N.M."/>
            <person name="Garbe J.R."/>
            <person name="Macchietto M.G."/>
            <person name="Kania S.A."/>
            <person name="Gerhold R.W."/>
            <person name="Richards J.E."/>
            <person name="Wolf T.M."/>
        </authorList>
    </citation>
    <scope>NUCLEOTIDE SEQUENCE</scope>
    <source>
        <strain evidence="2">MNPRO001-30</strain>
        <tissue evidence="2">Meninges</tissue>
    </source>
</reference>